<evidence type="ECO:0000256" key="5">
    <source>
        <dbReference type="ARBA" id="ARBA00023136"/>
    </source>
</evidence>
<dbReference type="PANTHER" id="PTHR30572:SF4">
    <property type="entry name" value="ABC TRANSPORTER PERMEASE YTRF"/>
    <property type="match status" value="1"/>
</dbReference>
<dbReference type="InterPro" id="IPR025857">
    <property type="entry name" value="MacB_PCD"/>
</dbReference>
<dbReference type="InterPro" id="IPR003838">
    <property type="entry name" value="ABC3_permease_C"/>
</dbReference>
<evidence type="ECO:0000259" key="8">
    <source>
        <dbReference type="Pfam" id="PF02687"/>
    </source>
</evidence>
<name>A0ABP9PUV6_9PSEU</name>
<dbReference type="EMBL" id="BAABJP010000007">
    <property type="protein sequence ID" value="GAA5152491.1"/>
    <property type="molecule type" value="Genomic_DNA"/>
</dbReference>
<evidence type="ECO:0000313" key="10">
    <source>
        <dbReference type="EMBL" id="GAA5152491.1"/>
    </source>
</evidence>
<comment type="caution">
    <text evidence="10">The sequence shown here is derived from an EMBL/GenBank/DDBJ whole genome shotgun (WGS) entry which is preliminary data.</text>
</comment>
<dbReference type="Proteomes" id="UP001428817">
    <property type="component" value="Unassembled WGS sequence"/>
</dbReference>
<proteinExistence type="inferred from homology"/>
<evidence type="ECO:0000256" key="6">
    <source>
        <dbReference type="ARBA" id="ARBA00038076"/>
    </source>
</evidence>
<keyword evidence="11" id="KW-1185">Reference proteome</keyword>
<keyword evidence="4 7" id="KW-1133">Transmembrane helix</keyword>
<comment type="subcellular location">
    <subcellularLocation>
        <location evidence="1">Cell membrane</location>
        <topology evidence="1">Multi-pass membrane protein</topology>
    </subcellularLocation>
</comment>
<dbReference type="Pfam" id="PF12704">
    <property type="entry name" value="MacB_PCD"/>
    <property type="match status" value="1"/>
</dbReference>
<reference evidence="11" key="1">
    <citation type="journal article" date="2019" name="Int. J. Syst. Evol. Microbiol.">
        <title>The Global Catalogue of Microorganisms (GCM) 10K type strain sequencing project: providing services to taxonomists for standard genome sequencing and annotation.</title>
        <authorList>
            <consortium name="The Broad Institute Genomics Platform"/>
            <consortium name="The Broad Institute Genome Sequencing Center for Infectious Disease"/>
            <person name="Wu L."/>
            <person name="Ma J."/>
        </authorList>
    </citation>
    <scope>NUCLEOTIDE SEQUENCE [LARGE SCALE GENOMIC DNA]</scope>
    <source>
        <strain evidence="11">JCM 18303</strain>
    </source>
</reference>
<dbReference type="Pfam" id="PF02687">
    <property type="entry name" value="FtsX"/>
    <property type="match status" value="1"/>
</dbReference>
<evidence type="ECO:0000313" key="11">
    <source>
        <dbReference type="Proteomes" id="UP001428817"/>
    </source>
</evidence>
<gene>
    <name evidence="10" type="ORF">GCM10023321_21300</name>
</gene>
<evidence type="ECO:0000256" key="7">
    <source>
        <dbReference type="SAM" id="Phobius"/>
    </source>
</evidence>
<feature type="transmembrane region" description="Helical" evidence="7">
    <location>
        <begin position="269"/>
        <end position="293"/>
    </location>
</feature>
<sequence length="404" mass="43113">MYFREALIIAFHSMRTAKMRTALTIFGIVMGITAVVLLSAFGAGARQKFTDTFAPLNTSVIISKTSASAGDATPTEPLTEEDYQALADPKASSNFSEVIPLRSGIAVMRYNEREYAVNIGGTSEGYLRTRDRHLLAGRNITAEDGADRARVVLIGKRIVDNLFDGNLQAAVGSDVRVGRVQVKVIGVMAEVGGTQDAFVLTPISTSRLLFAGGNWLNGLGVIAKSIDAVPAAIADIQRILDQRHKITDPGQRDYTLSTPAAQLEQIDKFLRYFTIFSLAVASVALFIGALGLANMMLVTVSERTAEIGIRKAIGARSGAVMKQFLIEAMVLAGIGGLLGIGIGIGLAYAGREAVPRWWPEFGVPQVSPLIAGIAFGISLVVGLLAGVYPAYRAAKMHPIDALRY</sequence>
<evidence type="ECO:0000256" key="4">
    <source>
        <dbReference type="ARBA" id="ARBA00022989"/>
    </source>
</evidence>
<evidence type="ECO:0000259" key="9">
    <source>
        <dbReference type="Pfam" id="PF12704"/>
    </source>
</evidence>
<evidence type="ECO:0000256" key="2">
    <source>
        <dbReference type="ARBA" id="ARBA00022475"/>
    </source>
</evidence>
<protein>
    <submittedName>
        <fullName evidence="10">ABC transporter permease</fullName>
    </submittedName>
</protein>
<keyword evidence="5 7" id="KW-0472">Membrane</keyword>
<dbReference type="RefSeq" id="WP_185066449.1">
    <property type="nucleotide sequence ID" value="NZ_BAABJP010000007.1"/>
</dbReference>
<feature type="transmembrane region" description="Helical" evidence="7">
    <location>
        <begin position="369"/>
        <end position="391"/>
    </location>
</feature>
<feature type="domain" description="ABC3 transporter permease C-terminal" evidence="8">
    <location>
        <begin position="280"/>
        <end position="398"/>
    </location>
</feature>
<evidence type="ECO:0000256" key="1">
    <source>
        <dbReference type="ARBA" id="ARBA00004651"/>
    </source>
</evidence>
<keyword evidence="3 7" id="KW-0812">Transmembrane</keyword>
<evidence type="ECO:0000256" key="3">
    <source>
        <dbReference type="ARBA" id="ARBA00022692"/>
    </source>
</evidence>
<organism evidence="10 11">
    <name type="scientific">Pseudonocardia eucalypti</name>
    <dbReference type="NCBI Taxonomy" id="648755"/>
    <lineage>
        <taxon>Bacteria</taxon>
        <taxon>Bacillati</taxon>
        <taxon>Actinomycetota</taxon>
        <taxon>Actinomycetes</taxon>
        <taxon>Pseudonocardiales</taxon>
        <taxon>Pseudonocardiaceae</taxon>
        <taxon>Pseudonocardia</taxon>
    </lineage>
</organism>
<dbReference type="InterPro" id="IPR050250">
    <property type="entry name" value="Macrolide_Exporter_MacB"/>
</dbReference>
<feature type="transmembrane region" description="Helical" evidence="7">
    <location>
        <begin position="324"/>
        <end position="349"/>
    </location>
</feature>
<feature type="transmembrane region" description="Helical" evidence="7">
    <location>
        <begin position="21"/>
        <end position="43"/>
    </location>
</feature>
<keyword evidence="2" id="KW-1003">Cell membrane</keyword>
<accession>A0ABP9PUV6</accession>
<feature type="domain" description="MacB-like periplasmic core" evidence="9">
    <location>
        <begin position="21"/>
        <end position="238"/>
    </location>
</feature>
<dbReference type="PANTHER" id="PTHR30572">
    <property type="entry name" value="MEMBRANE COMPONENT OF TRANSPORTER-RELATED"/>
    <property type="match status" value="1"/>
</dbReference>
<comment type="similarity">
    <text evidence="6">Belongs to the ABC-4 integral membrane protein family.</text>
</comment>